<dbReference type="PANTHER" id="PTHR24171">
    <property type="entry name" value="ANKYRIN REPEAT DOMAIN-CONTAINING PROTEIN 39-RELATED"/>
    <property type="match status" value="1"/>
</dbReference>
<dbReference type="InterPro" id="IPR027417">
    <property type="entry name" value="P-loop_NTPase"/>
</dbReference>
<proteinExistence type="predicted"/>
<dbReference type="PROSITE" id="PS50088">
    <property type="entry name" value="ANK_REPEAT"/>
    <property type="match status" value="2"/>
</dbReference>
<dbReference type="AlphaFoldDB" id="A0A2P4YHZ0"/>
<feature type="repeat" description="ANK" evidence="3">
    <location>
        <begin position="36"/>
        <end position="68"/>
    </location>
</feature>
<evidence type="ECO:0000313" key="4">
    <source>
        <dbReference type="EMBL" id="POM77349.1"/>
    </source>
</evidence>
<dbReference type="InterPro" id="IPR036770">
    <property type="entry name" value="Ankyrin_rpt-contain_sf"/>
</dbReference>
<dbReference type="Gene3D" id="3.40.50.300">
    <property type="entry name" value="P-loop containing nucleotide triphosphate hydrolases"/>
    <property type="match status" value="1"/>
</dbReference>
<dbReference type="Pfam" id="PF12796">
    <property type="entry name" value="Ank_2"/>
    <property type="match status" value="1"/>
</dbReference>
<dbReference type="SUPFAM" id="SSF52540">
    <property type="entry name" value="P-loop containing nucleoside triphosphate hydrolases"/>
    <property type="match status" value="1"/>
</dbReference>
<keyword evidence="1" id="KW-0677">Repeat</keyword>
<organism evidence="4 5">
    <name type="scientific">Phytophthora palmivora</name>
    <dbReference type="NCBI Taxonomy" id="4796"/>
    <lineage>
        <taxon>Eukaryota</taxon>
        <taxon>Sar</taxon>
        <taxon>Stramenopiles</taxon>
        <taxon>Oomycota</taxon>
        <taxon>Peronosporomycetes</taxon>
        <taxon>Peronosporales</taxon>
        <taxon>Peronosporaceae</taxon>
        <taxon>Phytophthora</taxon>
    </lineage>
</organism>
<dbReference type="Proteomes" id="UP000237271">
    <property type="component" value="Unassembled WGS sequence"/>
</dbReference>
<dbReference type="PROSITE" id="PS50297">
    <property type="entry name" value="ANK_REP_REGION"/>
    <property type="match status" value="2"/>
</dbReference>
<protein>
    <submittedName>
        <fullName evidence="4">Uncharacterized protein</fullName>
    </submittedName>
</protein>
<dbReference type="EMBL" id="NCKW01002694">
    <property type="protein sequence ID" value="POM77349.1"/>
    <property type="molecule type" value="Genomic_DNA"/>
</dbReference>
<dbReference type="SUPFAM" id="SSF48403">
    <property type="entry name" value="Ankyrin repeat"/>
    <property type="match status" value="1"/>
</dbReference>
<evidence type="ECO:0000313" key="5">
    <source>
        <dbReference type="Proteomes" id="UP000237271"/>
    </source>
</evidence>
<dbReference type="Pfam" id="PF08477">
    <property type="entry name" value="Roc"/>
    <property type="match status" value="1"/>
</dbReference>
<dbReference type="OrthoDB" id="93327at2759"/>
<dbReference type="SMART" id="SM00248">
    <property type="entry name" value="ANK"/>
    <property type="match status" value="2"/>
</dbReference>
<sequence>MSDGKTALHYAACKGKTEVVSLLLQHGADVAASDNDGLTVLHDAVTSGNTKVVSLLLDKGANVHVLSKEGHNTLGHMILVKHDNPDDDYLAVIRLLCSQKQKIKLPGSTQTPPLENHQFGMLACAQYWQDRHENNQELLEVPSEVVKGGEDAVKSYLADLEKTGASELIYRQKICVVGPSTWGKTSLIRSMTEEAPVNISLADRTIGIDLFSMKFTDEGDPNATEVRQHDVMFWDFAGQEVYHVAHAVFFSRRTLYLVCIDLQAYDKMLKDADAEENSKKSIMEPERIKQRFFEKQILRWMVLILFRQPDAQFKLIGTKRDLVLDDASRIAVENDVKRRLNKFLDGRDGTGKITADVVSSLTKELNLDDRDGTGKITVDAFGSLKKEVNQKLVTAGRGDVESAKAAIQQVIFTNRNLSFKMPATYTKVLEHIKSLRRTAATGTQQDQMRKVIMPVNKLCNDLMKIPGLEDANYPSIMLDLVREVVDHNYENEIDERYKALSRD</sequence>
<reference evidence="4 5" key="1">
    <citation type="journal article" date="2017" name="Genome Biol. Evol.">
        <title>Phytophthora megakarya and P. palmivora, closely related causal agents of cacao black pod rot, underwent increases in genome sizes and gene numbers by different mechanisms.</title>
        <authorList>
            <person name="Ali S.S."/>
            <person name="Shao J."/>
            <person name="Lary D.J."/>
            <person name="Kronmiller B."/>
            <person name="Shen D."/>
            <person name="Strem M.D."/>
            <person name="Amoako-Attah I."/>
            <person name="Akrofi A.Y."/>
            <person name="Begoude B.A."/>
            <person name="Ten Hoopen G.M."/>
            <person name="Coulibaly K."/>
            <person name="Kebe B.I."/>
            <person name="Melnick R.L."/>
            <person name="Guiltinan M.J."/>
            <person name="Tyler B.M."/>
            <person name="Meinhardt L.W."/>
            <person name="Bailey B.A."/>
        </authorList>
    </citation>
    <scope>NUCLEOTIDE SEQUENCE [LARGE SCALE GENOMIC DNA]</scope>
    <source>
        <strain evidence="5">sbr112.9</strain>
    </source>
</reference>
<dbReference type="Gene3D" id="1.25.40.20">
    <property type="entry name" value="Ankyrin repeat-containing domain"/>
    <property type="match status" value="1"/>
</dbReference>
<feature type="non-terminal residue" evidence="4">
    <location>
        <position position="503"/>
    </location>
</feature>
<dbReference type="PRINTS" id="PR01415">
    <property type="entry name" value="ANKYRIN"/>
</dbReference>
<evidence type="ECO:0000256" key="2">
    <source>
        <dbReference type="ARBA" id="ARBA00023043"/>
    </source>
</evidence>
<keyword evidence="2 3" id="KW-0040">ANK repeat</keyword>
<accession>A0A2P4YHZ0</accession>
<dbReference type="GO" id="GO:0085020">
    <property type="term" value="P:protein K6-linked ubiquitination"/>
    <property type="evidence" value="ECO:0007669"/>
    <property type="project" value="TreeGrafter"/>
</dbReference>
<name>A0A2P4YHZ0_9STRA</name>
<dbReference type="InterPro" id="IPR002110">
    <property type="entry name" value="Ankyrin_rpt"/>
</dbReference>
<dbReference type="GO" id="GO:0004842">
    <property type="term" value="F:ubiquitin-protein transferase activity"/>
    <property type="evidence" value="ECO:0007669"/>
    <property type="project" value="TreeGrafter"/>
</dbReference>
<evidence type="ECO:0000256" key="1">
    <source>
        <dbReference type="ARBA" id="ARBA00022737"/>
    </source>
</evidence>
<gene>
    <name evidence="4" type="ORF">PHPALM_5276</name>
</gene>
<keyword evidence="5" id="KW-1185">Reference proteome</keyword>
<feature type="repeat" description="ANK" evidence="3">
    <location>
        <begin position="3"/>
        <end position="35"/>
    </location>
</feature>
<evidence type="ECO:0000256" key="3">
    <source>
        <dbReference type="PROSITE-ProRule" id="PRU00023"/>
    </source>
</evidence>
<dbReference type="PANTHER" id="PTHR24171:SF8">
    <property type="entry name" value="BRCA1-ASSOCIATED RING DOMAIN PROTEIN 1"/>
    <property type="match status" value="1"/>
</dbReference>
<comment type="caution">
    <text evidence="4">The sequence shown here is derived from an EMBL/GenBank/DDBJ whole genome shotgun (WGS) entry which is preliminary data.</text>
</comment>